<evidence type="ECO:0000313" key="2">
    <source>
        <dbReference type="Proteomes" id="UP001224122"/>
    </source>
</evidence>
<accession>A0ABT9XZY5</accession>
<name>A0ABT9XZY5_9BACI</name>
<reference evidence="1 2" key="1">
    <citation type="submission" date="2023-07" db="EMBL/GenBank/DDBJ databases">
        <title>Genomic Encyclopedia of Type Strains, Phase IV (KMG-IV): sequencing the most valuable type-strain genomes for metagenomic binning, comparative biology and taxonomic classification.</title>
        <authorList>
            <person name="Goeker M."/>
        </authorList>
    </citation>
    <scope>NUCLEOTIDE SEQUENCE [LARGE SCALE GENOMIC DNA]</scope>
    <source>
        <strain evidence="1 2">DSM 27594</strain>
    </source>
</reference>
<dbReference type="Proteomes" id="UP001224122">
    <property type="component" value="Unassembled WGS sequence"/>
</dbReference>
<gene>
    <name evidence="1" type="ORF">J2S10_004344</name>
</gene>
<comment type="caution">
    <text evidence="1">The sequence shown here is derived from an EMBL/GenBank/DDBJ whole genome shotgun (WGS) entry which is preliminary data.</text>
</comment>
<proteinExistence type="predicted"/>
<dbReference type="EMBL" id="JAUSTW010000008">
    <property type="protein sequence ID" value="MDQ0201138.1"/>
    <property type="molecule type" value="Genomic_DNA"/>
</dbReference>
<sequence>MSKPKAGTKLQVTTPTHISGVIDFGSGVIGTITTSFDAFGGTSLPPGLNLCLWNCSLLGISRLLSSLV</sequence>
<organism evidence="1 2">
    <name type="scientific">Neobacillus ginsengisoli</name>
    <dbReference type="NCBI Taxonomy" id="904295"/>
    <lineage>
        <taxon>Bacteria</taxon>
        <taxon>Bacillati</taxon>
        <taxon>Bacillota</taxon>
        <taxon>Bacilli</taxon>
        <taxon>Bacillales</taxon>
        <taxon>Bacillaceae</taxon>
        <taxon>Neobacillus</taxon>
    </lineage>
</organism>
<keyword evidence="2" id="KW-1185">Reference proteome</keyword>
<protein>
    <submittedName>
        <fullName evidence="1">Uncharacterized protein</fullName>
    </submittedName>
</protein>
<evidence type="ECO:0000313" key="1">
    <source>
        <dbReference type="EMBL" id="MDQ0201138.1"/>
    </source>
</evidence>